<dbReference type="GO" id="GO:0043190">
    <property type="term" value="C:ATP-binding cassette (ABC) transporter complex"/>
    <property type="evidence" value="ECO:0007669"/>
    <property type="project" value="InterPro"/>
</dbReference>
<organism evidence="6 7">
    <name type="scientific">Borrelia duttonii CR2A</name>
    <dbReference type="NCBI Taxonomy" id="1432657"/>
    <lineage>
        <taxon>Bacteria</taxon>
        <taxon>Pseudomonadati</taxon>
        <taxon>Spirochaetota</taxon>
        <taxon>Spirochaetia</taxon>
        <taxon>Spirochaetales</taxon>
        <taxon>Borreliaceae</taxon>
        <taxon>Borrelia</taxon>
    </lineage>
</organism>
<evidence type="ECO:0000256" key="2">
    <source>
        <dbReference type="ARBA" id="ARBA00022448"/>
    </source>
</evidence>
<gene>
    <name evidence="6" type="ORF">BDCR2A_00169</name>
</gene>
<evidence type="ECO:0000313" key="7">
    <source>
        <dbReference type="Proteomes" id="UP000019148"/>
    </source>
</evidence>
<dbReference type="GO" id="GO:0015871">
    <property type="term" value="P:choline transport"/>
    <property type="evidence" value="ECO:0007669"/>
    <property type="project" value="TreeGrafter"/>
</dbReference>
<dbReference type="EMBL" id="AZIT01000001">
    <property type="protein sequence ID" value="ETZ18196.1"/>
    <property type="molecule type" value="Genomic_DNA"/>
</dbReference>
<keyword evidence="4" id="KW-0472">Membrane</keyword>
<keyword evidence="3" id="KW-1003">Cell membrane</keyword>
<dbReference type="GO" id="GO:0015226">
    <property type="term" value="F:carnitine transmembrane transporter activity"/>
    <property type="evidence" value="ECO:0007669"/>
    <property type="project" value="TreeGrafter"/>
</dbReference>
<dbReference type="InterPro" id="IPR007210">
    <property type="entry name" value="ABC_Gly_betaine_transp_sub-bd"/>
</dbReference>
<evidence type="ECO:0000256" key="1">
    <source>
        <dbReference type="ARBA" id="ARBA00004236"/>
    </source>
</evidence>
<comment type="subcellular location">
    <subcellularLocation>
        <location evidence="1">Cell membrane</location>
    </subcellularLocation>
</comment>
<evidence type="ECO:0000256" key="4">
    <source>
        <dbReference type="ARBA" id="ARBA00023136"/>
    </source>
</evidence>
<sequence length="350" mass="39558">MKGIFIPIFVSFVLIFVACSKDDSSDNGNPKSLKSVKIAYVNWIGETIATNIVRVVFERIGYNVEILPVTTSIMYQYLASGRVDGMVSAWVPTADKFYYEKFKDKFVDLGANYEGTLQGFVVPSYVTISSISELKGRGSEFKNKMIGIDAGAGTQLSVEETLNRYGLNEEYELISSSESVMLASLESAINKQEWILVPLWQPHWAFVKYDIKFLDDPLLSMGGPESIHSLVKLGLQESDPDAYYLFDNFYWGDDLLLPLIEKNYKEPGQEYKNAVEFVDSHKDYIKIGFQINIKIYLINLVLNSFNEFNIGFLVGSDSQPPLKSALHLIILSVIRIKAVKILYFFKQLSA</sequence>
<reference evidence="6 7" key="1">
    <citation type="submission" date="2013-12" db="EMBL/GenBank/DDBJ databases">
        <title>Comparative genomics of relapsing fever spirochetes.</title>
        <authorList>
            <person name="Schwan T.G."/>
            <person name="Raffel S.J."/>
            <person name="Porcella S.F."/>
        </authorList>
    </citation>
    <scope>NUCLEOTIDE SEQUENCE [LARGE SCALE GENOMIC DNA]</scope>
    <source>
        <strain evidence="6 7">CR2A</strain>
    </source>
</reference>
<evidence type="ECO:0000313" key="6">
    <source>
        <dbReference type="EMBL" id="ETZ18196.1"/>
    </source>
</evidence>
<dbReference type="Gene3D" id="3.10.105.10">
    <property type="entry name" value="Dipeptide-binding Protein, Domain 3"/>
    <property type="match status" value="2"/>
</dbReference>
<comment type="caution">
    <text evidence="6">The sequence shown here is derived from an EMBL/GenBank/DDBJ whole genome shotgun (WGS) entry which is preliminary data.</text>
</comment>
<dbReference type="Gene3D" id="3.40.190.100">
    <property type="entry name" value="Glycine betaine-binding periplasmic protein, domain 2"/>
    <property type="match status" value="1"/>
</dbReference>
<dbReference type="AlphaFoldDB" id="W6TYJ8"/>
<feature type="domain" description="ABC-type glycine betaine transport system substrate-binding" evidence="5">
    <location>
        <begin position="34"/>
        <end position="279"/>
    </location>
</feature>
<dbReference type="GO" id="GO:0031460">
    <property type="term" value="P:glycine betaine transport"/>
    <property type="evidence" value="ECO:0007669"/>
    <property type="project" value="TreeGrafter"/>
</dbReference>
<dbReference type="PROSITE" id="PS51257">
    <property type="entry name" value="PROKAR_LIPOPROTEIN"/>
    <property type="match status" value="1"/>
</dbReference>
<dbReference type="GO" id="GO:0005275">
    <property type="term" value="F:amine transmembrane transporter activity"/>
    <property type="evidence" value="ECO:0007669"/>
    <property type="project" value="TreeGrafter"/>
</dbReference>
<evidence type="ECO:0000259" key="5">
    <source>
        <dbReference type="Pfam" id="PF04069"/>
    </source>
</evidence>
<dbReference type="PATRIC" id="fig|1432657.3.peg.163"/>
<dbReference type="SUPFAM" id="SSF53850">
    <property type="entry name" value="Periplasmic binding protein-like II"/>
    <property type="match status" value="1"/>
</dbReference>
<protein>
    <submittedName>
        <fullName evidence="6">Glycine betaine-binding protein</fullName>
    </submittedName>
</protein>
<dbReference type="Proteomes" id="UP000019148">
    <property type="component" value="Unassembled WGS sequence"/>
</dbReference>
<dbReference type="CDD" id="cd13639">
    <property type="entry name" value="PBP2_OpuAC_like"/>
    <property type="match status" value="1"/>
</dbReference>
<dbReference type="Pfam" id="PF04069">
    <property type="entry name" value="OpuAC"/>
    <property type="match status" value="1"/>
</dbReference>
<name>W6TYJ8_9SPIR</name>
<accession>W6TYJ8</accession>
<proteinExistence type="predicted"/>
<dbReference type="PANTHER" id="PTHR47737">
    <property type="entry name" value="GLYCINE BETAINE/PROLINE BETAINE TRANSPORT SYSTEM PERMEASE PROTEIN PROW"/>
    <property type="match status" value="1"/>
</dbReference>
<dbReference type="PANTHER" id="PTHR47737:SF1">
    <property type="entry name" value="GLYCINE BETAINE_PROLINE BETAINE TRANSPORT SYSTEM PERMEASE PROTEIN PROW"/>
    <property type="match status" value="1"/>
</dbReference>
<keyword evidence="2" id="KW-0813">Transport</keyword>
<evidence type="ECO:0000256" key="3">
    <source>
        <dbReference type="ARBA" id="ARBA00022475"/>
    </source>
</evidence>